<reference evidence="1 2" key="1">
    <citation type="submission" date="2018-08" db="EMBL/GenBank/DDBJ databases">
        <title>Meiothermus terrae DSM 26712 genome sequencing project.</title>
        <authorList>
            <person name="Da Costa M.S."/>
            <person name="Albuquerque L."/>
            <person name="Raposo P."/>
            <person name="Froufe H.J.C."/>
            <person name="Barroso C.S."/>
            <person name="Egas C."/>
        </authorList>
    </citation>
    <scope>NUCLEOTIDE SEQUENCE [LARGE SCALE GENOMIC DNA]</scope>
    <source>
        <strain evidence="1 2">DSM 26712</strain>
    </source>
</reference>
<gene>
    <name evidence="1" type="ORF">Mterra_04114</name>
</gene>
<accession>A0A399DRW2</accession>
<evidence type="ECO:0000313" key="1">
    <source>
        <dbReference type="EMBL" id="RIH74143.1"/>
    </source>
</evidence>
<sequence length="122" mass="14217">MLHVDSLLSGSQRAWFLGRHPLVSRYYFTYNTRSSSILLWYCQYVKVTISWKLKEFLEREGITAYRLQTDLKERVGAQTIYVWVRNPPKRPDLGILAAILGQLSEYTGRRVGLGEVLEVSYE</sequence>
<dbReference type="Proteomes" id="UP000265715">
    <property type="component" value="Unassembled WGS sequence"/>
</dbReference>
<dbReference type="AlphaFoldDB" id="A0A399DRW2"/>
<protein>
    <submittedName>
        <fullName evidence="1">Uncharacterized protein</fullName>
    </submittedName>
</protein>
<evidence type="ECO:0000313" key="2">
    <source>
        <dbReference type="Proteomes" id="UP000265715"/>
    </source>
</evidence>
<keyword evidence="2" id="KW-1185">Reference proteome</keyword>
<name>A0A399DRW2_9DEIN</name>
<organism evidence="1 2">
    <name type="scientific">Calidithermus terrae</name>
    <dbReference type="NCBI Taxonomy" id="1408545"/>
    <lineage>
        <taxon>Bacteria</taxon>
        <taxon>Thermotogati</taxon>
        <taxon>Deinococcota</taxon>
        <taxon>Deinococci</taxon>
        <taxon>Thermales</taxon>
        <taxon>Thermaceae</taxon>
        <taxon>Calidithermus</taxon>
    </lineage>
</organism>
<comment type="caution">
    <text evidence="1">The sequence shown here is derived from an EMBL/GenBank/DDBJ whole genome shotgun (WGS) entry which is preliminary data.</text>
</comment>
<proteinExistence type="predicted"/>
<dbReference type="EMBL" id="QXDL01000453">
    <property type="protein sequence ID" value="RIH74143.1"/>
    <property type="molecule type" value="Genomic_DNA"/>
</dbReference>